<dbReference type="InterPro" id="IPR014284">
    <property type="entry name" value="RNA_pol_sigma-70_dom"/>
</dbReference>
<evidence type="ECO:0000259" key="7">
    <source>
        <dbReference type="Pfam" id="PF04545"/>
    </source>
</evidence>
<feature type="domain" description="RNA polymerase sigma-70 region 4" evidence="7">
    <location>
        <begin position="130"/>
        <end position="178"/>
    </location>
</feature>
<keyword evidence="2" id="KW-0805">Transcription regulation</keyword>
<protein>
    <submittedName>
        <fullName evidence="8">RNA polymerase sigma factor</fullName>
    </submittedName>
</protein>
<organism evidence="8">
    <name type="scientific">Pseudidiomarina sp. PP-1MA</name>
    <dbReference type="NCBI Taxonomy" id="3237706"/>
    <lineage>
        <taxon>Bacteria</taxon>
        <taxon>Pseudomonadati</taxon>
        <taxon>Pseudomonadota</taxon>
        <taxon>Gammaproteobacteria</taxon>
        <taxon>Alteromonadales</taxon>
        <taxon>Idiomarinaceae</taxon>
        <taxon>Pseudidiomarina</taxon>
    </lineage>
</organism>
<proteinExistence type="inferred from homology"/>
<dbReference type="RefSeq" id="WP_369742429.1">
    <property type="nucleotide sequence ID" value="NZ_CP165718.1"/>
</dbReference>
<dbReference type="EMBL" id="CP165718">
    <property type="protein sequence ID" value="XDV08703.1"/>
    <property type="molecule type" value="Genomic_DNA"/>
</dbReference>
<dbReference type="InterPro" id="IPR013324">
    <property type="entry name" value="RNA_pol_sigma_r3/r4-like"/>
</dbReference>
<keyword evidence="4" id="KW-0238">DNA-binding</keyword>
<dbReference type="InterPro" id="IPR007630">
    <property type="entry name" value="RNA_pol_sigma70_r4"/>
</dbReference>
<dbReference type="InterPro" id="IPR007627">
    <property type="entry name" value="RNA_pol_sigma70_r2"/>
</dbReference>
<evidence type="ECO:0000256" key="3">
    <source>
        <dbReference type="ARBA" id="ARBA00023082"/>
    </source>
</evidence>
<gene>
    <name evidence="8" type="ORF">AB8S08_07930</name>
</gene>
<dbReference type="PANTHER" id="PTHR43133">
    <property type="entry name" value="RNA POLYMERASE ECF-TYPE SIGMA FACTO"/>
    <property type="match status" value="1"/>
</dbReference>
<dbReference type="NCBIfam" id="TIGR02937">
    <property type="entry name" value="sigma70-ECF"/>
    <property type="match status" value="1"/>
</dbReference>
<evidence type="ECO:0000256" key="1">
    <source>
        <dbReference type="ARBA" id="ARBA00010641"/>
    </source>
</evidence>
<dbReference type="Pfam" id="PF04542">
    <property type="entry name" value="Sigma70_r2"/>
    <property type="match status" value="1"/>
</dbReference>
<dbReference type="InterPro" id="IPR039425">
    <property type="entry name" value="RNA_pol_sigma-70-like"/>
</dbReference>
<evidence type="ECO:0000256" key="4">
    <source>
        <dbReference type="ARBA" id="ARBA00023125"/>
    </source>
</evidence>
<dbReference type="GO" id="GO:0006352">
    <property type="term" value="P:DNA-templated transcription initiation"/>
    <property type="evidence" value="ECO:0007669"/>
    <property type="project" value="InterPro"/>
</dbReference>
<keyword evidence="5" id="KW-0804">Transcription</keyword>
<evidence type="ECO:0000256" key="2">
    <source>
        <dbReference type="ARBA" id="ARBA00023015"/>
    </source>
</evidence>
<dbReference type="Gene3D" id="1.10.10.10">
    <property type="entry name" value="Winged helix-like DNA-binding domain superfamily/Winged helix DNA-binding domain"/>
    <property type="match status" value="1"/>
</dbReference>
<evidence type="ECO:0000313" key="8">
    <source>
        <dbReference type="EMBL" id="XDV08703.1"/>
    </source>
</evidence>
<sequence length="193" mass="21909">MSATGFGQPVSVTLVQAAQRGQSKAQRRLFEQFQRPVLQTLFGLCHDREQAKDWAQEVFLQAFAKLPQLREPQAFGGWLKKSAINYALAQLRKQHLDLDLDSDYQQLLDTNSDPSQTADWHSFGELENILPVLTAAERSLVWLYLVEDYNHNELADMFDTTAATVRKRYQRALDKLRQAQQSDAPTGGPDDVS</sequence>
<dbReference type="GO" id="GO:0016987">
    <property type="term" value="F:sigma factor activity"/>
    <property type="evidence" value="ECO:0007669"/>
    <property type="project" value="UniProtKB-KW"/>
</dbReference>
<comment type="similarity">
    <text evidence="1">Belongs to the sigma-70 factor family. ECF subfamily.</text>
</comment>
<dbReference type="InterPro" id="IPR013325">
    <property type="entry name" value="RNA_pol_sigma_r2"/>
</dbReference>
<evidence type="ECO:0000259" key="6">
    <source>
        <dbReference type="Pfam" id="PF04542"/>
    </source>
</evidence>
<keyword evidence="3" id="KW-0731">Sigma factor</keyword>
<dbReference type="InterPro" id="IPR036388">
    <property type="entry name" value="WH-like_DNA-bd_sf"/>
</dbReference>
<dbReference type="Gene3D" id="1.10.1740.10">
    <property type="match status" value="1"/>
</dbReference>
<dbReference type="Pfam" id="PF04545">
    <property type="entry name" value="Sigma70_r4"/>
    <property type="match status" value="1"/>
</dbReference>
<dbReference type="PANTHER" id="PTHR43133:SF46">
    <property type="entry name" value="RNA POLYMERASE SIGMA-70 FACTOR ECF SUBFAMILY"/>
    <property type="match status" value="1"/>
</dbReference>
<reference evidence="8" key="1">
    <citation type="submission" date="2024-07" db="EMBL/GenBank/DDBJ databases">
        <title>Whole genome sequence of bacterial strains from algal surface.</title>
        <authorList>
            <person name="Kumar P."/>
        </authorList>
    </citation>
    <scope>NUCLEOTIDE SEQUENCE</scope>
    <source>
        <strain evidence="8">PP-1MA</strain>
    </source>
</reference>
<evidence type="ECO:0000256" key="5">
    <source>
        <dbReference type="ARBA" id="ARBA00023163"/>
    </source>
</evidence>
<accession>A0AB39X8L0</accession>
<dbReference type="GO" id="GO:0003677">
    <property type="term" value="F:DNA binding"/>
    <property type="evidence" value="ECO:0007669"/>
    <property type="project" value="UniProtKB-KW"/>
</dbReference>
<dbReference type="SUPFAM" id="SSF88659">
    <property type="entry name" value="Sigma3 and sigma4 domains of RNA polymerase sigma factors"/>
    <property type="match status" value="1"/>
</dbReference>
<name>A0AB39X8L0_9GAMM</name>
<dbReference type="SUPFAM" id="SSF88946">
    <property type="entry name" value="Sigma2 domain of RNA polymerase sigma factors"/>
    <property type="match status" value="1"/>
</dbReference>
<dbReference type="AlphaFoldDB" id="A0AB39X8L0"/>
<dbReference type="CDD" id="cd06171">
    <property type="entry name" value="Sigma70_r4"/>
    <property type="match status" value="1"/>
</dbReference>
<feature type="domain" description="RNA polymerase sigma-70 region 2" evidence="6">
    <location>
        <begin position="29"/>
        <end position="94"/>
    </location>
</feature>